<organism evidence="1">
    <name type="scientific">Eutreptiella gymnastica</name>
    <dbReference type="NCBI Taxonomy" id="73025"/>
    <lineage>
        <taxon>Eukaryota</taxon>
        <taxon>Discoba</taxon>
        <taxon>Euglenozoa</taxon>
        <taxon>Euglenida</taxon>
        <taxon>Spirocuta</taxon>
        <taxon>Euglenophyceae</taxon>
        <taxon>Eutreptiales</taxon>
        <taxon>Eutreptiaceae</taxon>
        <taxon>Eutreptiella</taxon>
    </lineage>
</organism>
<protein>
    <submittedName>
        <fullName evidence="1">Uncharacterized protein</fullName>
    </submittedName>
</protein>
<dbReference type="AlphaFoldDB" id="A0A7S4LMH9"/>
<accession>A0A7S4LMH9</accession>
<proteinExistence type="predicted"/>
<name>A0A7S4LMH9_9EUGL</name>
<evidence type="ECO:0000313" key="1">
    <source>
        <dbReference type="EMBL" id="CAE0838879.1"/>
    </source>
</evidence>
<reference evidence="1" key="1">
    <citation type="submission" date="2021-01" db="EMBL/GenBank/DDBJ databases">
        <authorList>
            <person name="Corre E."/>
            <person name="Pelletier E."/>
            <person name="Niang G."/>
            <person name="Scheremetjew M."/>
            <person name="Finn R."/>
            <person name="Kale V."/>
            <person name="Holt S."/>
            <person name="Cochrane G."/>
            <person name="Meng A."/>
            <person name="Brown T."/>
            <person name="Cohen L."/>
        </authorList>
    </citation>
    <scope>NUCLEOTIDE SEQUENCE</scope>
    <source>
        <strain evidence="1">CCMP1594</strain>
    </source>
</reference>
<sequence length="101" mass="10645">MGCQAHAPIATSTHHKLHQGFISFRRGAATLIRVCLPVLVRVHVVQPAGLGKFSCLFAGTVCMASKATIHMGSMHVVYTHVGTGLQGKHHIIEGGHNGSLG</sequence>
<gene>
    <name evidence="1" type="ORF">EGYM00163_LOCUS50251</name>
</gene>
<dbReference type="EMBL" id="HBJA01146029">
    <property type="protein sequence ID" value="CAE0838879.1"/>
    <property type="molecule type" value="Transcribed_RNA"/>
</dbReference>